<reference evidence="5" key="1">
    <citation type="submission" date="2020-05" db="EMBL/GenBank/DDBJ databases">
        <title>Phylogenomic resolution of chytrid fungi.</title>
        <authorList>
            <person name="Stajich J.E."/>
            <person name="Amses K."/>
            <person name="Simmons R."/>
            <person name="Seto K."/>
            <person name="Myers J."/>
            <person name="Bonds A."/>
            <person name="Quandt C.A."/>
            <person name="Barry K."/>
            <person name="Liu P."/>
            <person name="Grigoriev I."/>
            <person name="Longcore J.E."/>
            <person name="James T.Y."/>
        </authorList>
    </citation>
    <scope>NUCLEOTIDE SEQUENCE</scope>
    <source>
        <strain evidence="5">JEL0513</strain>
    </source>
</reference>
<keyword evidence="2" id="KW-0812">Transmembrane</keyword>
<evidence type="ECO:0000313" key="6">
    <source>
        <dbReference type="Proteomes" id="UP001211907"/>
    </source>
</evidence>
<comment type="caution">
    <text evidence="5">The sequence shown here is derived from an EMBL/GenBank/DDBJ whole genome shotgun (WGS) entry which is preliminary data.</text>
</comment>
<protein>
    <submittedName>
        <fullName evidence="5">Sulfoquinovosyl transferase sqd2</fullName>
    </submittedName>
</protein>
<dbReference type="GO" id="GO:0016757">
    <property type="term" value="F:glycosyltransferase activity"/>
    <property type="evidence" value="ECO:0007669"/>
    <property type="project" value="UniProtKB-KW"/>
</dbReference>
<dbReference type="Pfam" id="PF00534">
    <property type="entry name" value="Glycos_transf_1"/>
    <property type="match status" value="2"/>
</dbReference>
<sequence>MPSTNKNPSSVKPLRILLATEYLPPFVSGIANRCKNLVKGYRAHGHTVTVFGPPGSDCDIQVGSIPNPFYDEQRLMFQCLNPFADVPYDVAHIVGPLCLSFLFVLPLLRLRGVKLYVSYHVALEYYKQKYFNEIMGMFLEGMFLVFYFIPLVYFADVVGIPSKSADYCVFKYSKRIHYMRSGLDTSVFKPKPENHFPDEDDYLKPSQAPAPLSISSLKPFGSDSVHASTPMTQRQTHLIHQLHTQNHIKSHAPVLLYVGRLAIEKNIEFLIRALAHPNLVTAKLVLVGDGPSRESLEILARETVGAARVFSNNNKDAGDKTAVSANHIDVSSGAVTVCPQARVLFAGMVHSEAIVSRYYASADVFVSASSSETFGFTVAEALACGTPSVMVRGGAFRSVYRMIDGWMFEEMDMEDYVGRVGRVVADGILARRIARRTAVEHFGVMGAVKDLLKTYQMCITGVFWEEEGLKKGGSETAAAVAALSNDTNKKDN</sequence>
<keyword evidence="5" id="KW-0808">Transferase</keyword>
<name>A0AAD5SRQ4_9FUNG</name>
<dbReference type="AlphaFoldDB" id="A0AAD5SRQ4"/>
<proteinExistence type="predicted"/>
<dbReference type="Gene3D" id="3.40.50.2000">
    <property type="entry name" value="Glycogen Phosphorylase B"/>
    <property type="match status" value="3"/>
</dbReference>
<feature type="transmembrane region" description="Helical" evidence="2">
    <location>
        <begin position="130"/>
        <end position="155"/>
    </location>
</feature>
<dbReference type="InterPro" id="IPR028098">
    <property type="entry name" value="Glyco_trans_4-like_N"/>
</dbReference>
<dbReference type="PANTHER" id="PTHR45947">
    <property type="entry name" value="SULFOQUINOVOSYL TRANSFERASE SQD2"/>
    <property type="match status" value="1"/>
</dbReference>
<organism evidence="5 6">
    <name type="scientific">Physocladia obscura</name>
    <dbReference type="NCBI Taxonomy" id="109957"/>
    <lineage>
        <taxon>Eukaryota</taxon>
        <taxon>Fungi</taxon>
        <taxon>Fungi incertae sedis</taxon>
        <taxon>Chytridiomycota</taxon>
        <taxon>Chytridiomycota incertae sedis</taxon>
        <taxon>Chytridiomycetes</taxon>
        <taxon>Chytridiales</taxon>
        <taxon>Chytriomycetaceae</taxon>
        <taxon>Physocladia</taxon>
    </lineage>
</organism>
<evidence type="ECO:0000259" key="4">
    <source>
        <dbReference type="Pfam" id="PF13439"/>
    </source>
</evidence>
<dbReference type="PANTHER" id="PTHR45947:SF3">
    <property type="entry name" value="SULFOQUINOVOSYL TRANSFERASE SQD2"/>
    <property type="match status" value="1"/>
</dbReference>
<keyword evidence="2" id="KW-0472">Membrane</keyword>
<feature type="domain" description="Glycosyl transferase family 1" evidence="3">
    <location>
        <begin position="243"/>
        <end position="309"/>
    </location>
</feature>
<feature type="transmembrane region" description="Helical" evidence="2">
    <location>
        <begin position="90"/>
        <end position="110"/>
    </location>
</feature>
<dbReference type="EMBL" id="JADGJH010002511">
    <property type="protein sequence ID" value="KAJ3097401.1"/>
    <property type="molecule type" value="Genomic_DNA"/>
</dbReference>
<dbReference type="Proteomes" id="UP001211907">
    <property type="component" value="Unassembled WGS sequence"/>
</dbReference>
<keyword evidence="1" id="KW-0328">Glycosyltransferase</keyword>
<gene>
    <name evidence="5" type="primary">SQD2</name>
    <name evidence="5" type="ORF">HK100_005370</name>
</gene>
<dbReference type="SUPFAM" id="SSF53756">
    <property type="entry name" value="UDP-Glycosyltransferase/glycogen phosphorylase"/>
    <property type="match status" value="1"/>
</dbReference>
<evidence type="ECO:0000256" key="2">
    <source>
        <dbReference type="SAM" id="Phobius"/>
    </source>
</evidence>
<evidence type="ECO:0000313" key="5">
    <source>
        <dbReference type="EMBL" id="KAJ3097401.1"/>
    </source>
</evidence>
<keyword evidence="6" id="KW-1185">Reference proteome</keyword>
<keyword evidence="2" id="KW-1133">Transmembrane helix</keyword>
<dbReference type="InterPro" id="IPR001296">
    <property type="entry name" value="Glyco_trans_1"/>
</dbReference>
<feature type="domain" description="Glycosyltransferase subfamily 4-like N-terminal" evidence="4">
    <location>
        <begin position="27"/>
        <end position="134"/>
    </location>
</feature>
<evidence type="ECO:0000259" key="3">
    <source>
        <dbReference type="Pfam" id="PF00534"/>
    </source>
</evidence>
<feature type="domain" description="Glycosyl transferase family 1" evidence="3">
    <location>
        <begin position="341"/>
        <end position="436"/>
    </location>
</feature>
<dbReference type="Pfam" id="PF13439">
    <property type="entry name" value="Glyco_transf_4"/>
    <property type="match status" value="1"/>
</dbReference>
<evidence type="ECO:0000256" key="1">
    <source>
        <dbReference type="ARBA" id="ARBA00022676"/>
    </source>
</evidence>
<accession>A0AAD5SRQ4</accession>
<dbReference type="InterPro" id="IPR050194">
    <property type="entry name" value="Glycosyltransferase_grp1"/>
</dbReference>